<dbReference type="InterPro" id="IPR001088">
    <property type="entry name" value="Glyco_hydro_4"/>
</dbReference>
<evidence type="ECO:0000256" key="2">
    <source>
        <dbReference type="ARBA" id="ARBA00022723"/>
    </source>
</evidence>
<feature type="binding site" evidence="9">
    <location>
        <position position="165"/>
    </location>
    <ligand>
        <name>Mn(2+)</name>
        <dbReference type="ChEBI" id="CHEBI:29035"/>
    </ligand>
</feature>
<dbReference type="InterPro" id="IPR015955">
    <property type="entry name" value="Lactate_DH/Glyco_Ohase_4_C"/>
</dbReference>
<dbReference type="GO" id="GO:0005975">
    <property type="term" value="P:carbohydrate metabolic process"/>
    <property type="evidence" value="ECO:0007669"/>
    <property type="project" value="InterPro"/>
</dbReference>
<keyword evidence="3 11" id="KW-0378">Hydrolase</keyword>
<evidence type="ECO:0000256" key="1">
    <source>
        <dbReference type="ARBA" id="ARBA00010141"/>
    </source>
</evidence>
<dbReference type="InterPro" id="IPR019802">
    <property type="entry name" value="GlycHydrolase_4_CS"/>
</dbReference>
<dbReference type="Gene3D" id="3.40.50.720">
    <property type="entry name" value="NAD(P)-binding Rossmann-like Domain"/>
    <property type="match status" value="1"/>
</dbReference>
<reference evidence="13 15" key="1">
    <citation type="submission" date="2018-06" db="EMBL/GenBank/DDBJ databases">
        <title>Genomic Encyclopedia of Type Strains, Phase III (KMG-III): the genomes of soil and plant-associated and newly described type strains.</title>
        <authorList>
            <person name="Whitman W."/>
        </authorList>
    </citation>
    <scope>NUCLEOTIDE SEQUENCE [LARGE SCALE GENOMIC DNA]</scope>
    <source>
        <strain evidence="13 15">CECT 7022</strain>
    </source>
</reference>
<dbReference type="GO" id="GO:0004553">
    <property type="term" value="F:hydrolase activity, hydrolyzing O-glycosyl compounds"/>
    <property type="evidence" value="ECO:0007669"/>
    <property type="project" value="InterPro"/>
</dbReference>
<protein>
    <submittedName>
        <fullName evidence="13">6-phospho-beta-glucosidase</fullName>
    </submittedName>
    <submittedName>
        <fullName evidence="14">Glycoside hydrolase</fullName>
    </submittedName>
</protein>
<keyword evidence="2 9" id="KW-0479">Metal-binding</keyword>
<dbReference type="Gene3D" id="3.90.110.10">
    <property type="entry name" value="Lactate dehydrogenase/glycoside hydrolase, family 4, C-terminal"/>
    <property type="match status" value="1"/>
</dbReference>
<sequence>MKLALIGGGGVRAVLFTHSLTLKAASLGITRLVLHDNDEHQLHIIRQLCQAVIDRNGVRLELSYTTDRVEAIRGADLIVTTIRVGKEISRYTDERIALEHGVIGQETTGPAGFSMAIRTIPVLLEYCELAQELAPNAWIFNFSNPSGLVTQALRSAGYDRVIGICDTPSHTKLRMEHALGLQEGELDVKLFGLNHLSWFNHVSYQGQDLLDRLKSDPELIAAVSEFQMFDPDLLRALPYLPNEYLYYYYHREKALENILNSDMTRGEMIALNNKEMLARLESMDIENNPEEAIQTYLYYTQKREVSYMAIETAAAAKEMPTTLELPESLGYAGVMLDFVESIQSGKTNRMVLSVPNEGSIPGFEHDDVVEVTCEISADGPRPIPVSEVPEDMYLLMKGVKRFERLTVDAVREKSIDLAVEALMVHPLVGSYSIAKSLVHAYIKAYPEYLSDWR</sequence>
<keyword evidence="9" id="KW-0170">Cobalt</keyword>
<dbReference type="Pfam" id="PF02056">
    <property type="entry name" value="Glyco_hydro_4"/>
    <property type="match status" value="1"/>
</dbReference>
<dbReference type="EMBL" id="CP054614">
    <property type="protein sequence ID" value="QKS54876.1"/>
    <property type="molecule type" value="Genomic_DNA"/>
</dbReference>
<evidence type="ECO:0000256" key="8">
    <source>
        <dbReference type="PIRSR" id="PIRSR601088-2"/>
    </source>
</evidence>
<organism evidence="13 15">
    <name type="scientific">Paenibacillus barcinonensis</name>
    <dbReference type="NCBI Taxonomy" id="198119"/>
    <lineage>
        <taxon>Bacteria</taxon>
        <taxon>Bacillati</taxon>
        <taxon>Bacillota</taxon>
        <taxon>Bacilli</taxon>
        <taxon>Bacillales</taxon>
        <taxon>Paenibacillaceae</taxon>
        <taxon>Paenibacillus</taxon>
    </lineage>
</organism>
<evidence type="ECO:0000256" key="6">
    <source>
        <dbReference type="ARBA" id="ARBA00023295"/>
    </source>
</evidence>
<dbReference type="EMBL" id="QJSW01000004">
    <property type="protein sequence ID" value="PYE50175.1"/>
    <property type="molecule type" value="Genomic_DNA"/>
</dbReference>
<reference evidence="14 16" key="2">
    <citation type="submission" date="2020-06" db="EMBL/GenBank/DDBJ databases">
        <title>Complete genome of Paenibacillus barcinonensis KACC11450.</title>
        <authorList>
            <person name="Kim M."/>
            <person name="Park Y.-J."/>
            <person name="Shin J.-H."/>
        </authorList>
    </citation>
    <scope>NUCLEOTIDE SEQUENCE [LARGE SCALE GENOMIC DNA]</scope>
    <source>
        <strain evidence="14 16">KACC11450</strain>
    </source>
</reference>
<evidence type="ECO:0000256" key="4">
    <source>
        <dbReference type="ARBA" id="ARBA00023027"/>
    </source>
</evidence>
<comment type="cofactor">
    <cofactor evidence="11">
        <name>NAD(+)</name>
        <dbReference type="ChEBI" id="CHEBI:57540"/>
    </cofactor>
    <text evidence="11">Binds 1 NAD(+) per subunit.</text>
</comment>
<accession>A0A2V4VL75</accession>
<evidence type="ECO:0000256" key="11">
    <source>
        <dbReference type="RuleBase" id="RU361152"/>
    </source>
</evidence>
<dbReference type="PANTHER" id="PTHR32092:SF5">
    <property type="entry name" value="6-PHOSPHO-BETA-GLUCOSIDASE"/>
    <property type="match status" value="1"/>
</dbReference>
<keyword evidence="16" id="KW-1185">Reference proteome</keyword>
<gene>
    <name evidence="13" type="ORF">DFQ00_104133</name>
    <name evidence="14" type="ORF">HUB98_00110</name>
</gene>
<evidence type="ECO:0000256" key="9">
    <source>
        <dbReference type="PIRSR" id="PIRSR601088-3"/>
    </source>
</evidence>
<dbReference type="Proteomes" id="UP000247790">
    <property type="component" value="Unassembled WGS sequence"/>
</dbReference>
<keyword evidence="9" id="KW-0408">Iron</keyword>
<keyword evidence="4 11" id="KW-0520">NAD</keyword>
<dbReference type="AlphaFoldDB" id="A0A2V4VL75"/>
<evidence type="ECO:0000256" key="7">
    <source>
        <dbReference type="PIRSR" id="PIRSR601088-1"/>
    </source>
</evidence>
<dbReference type="PROSITE" id="PS01324">
    <property type="entry name" value="GLYCOSYL_HYDROL_F4"/>
    <property type="match status" value="1"/>
</dbReference>
<dbReference type="GO" id="GO:0046872">
    <property type="term" value="F:metal ion binding"/>
    <property type="evidence" value="ECO:0007669"/>
    <property type="project" value="UniProtKB-KW"/>
</dbReference>
<dbReference type="InterPro" id="IPR036291">
    <property type="entry name" value="NAD(P)-bd_dom_sf"/>
</dbReference>
<evidence type="ECO:0000256" key="10">
    <source>
        <dbReference type="PIRSR" id="PIRSR601088-4"/>
    </source>
</evidence>
<dbReference type="SUPFAM" id="SSF56327">
    <property type="entry name" value="LDH C-terminal domain-like"/>
    <property type="match status" value="1"/>
</dbReference>
<dbReference type="RefSeq" id="WP_110896023.1">
    <property type="nucleotide sequence ID" value="NZ_CP054614.1"/>
</dbReference>
<feature type="domain" description="Glycosyl hydrolase family 4 C-terminal" evidence="12">
    <location>
        <begin position="191"/>
        <end position="428"/>
    </location>
</feature>
<feature type="binding site" evidence="9">
    <location>
        <position position="195"/>
    </location>
    <ligand>
        <name>Mn(2+)</name>
        <dbReference type="ChEBI" id="CHEBI:29035"/>
    </ligand>
</feature>
<feature type="site" description="Increases basicity of active site Tyr" evidence="10">
    <location>
        <position position="106"/>
    </location>
</feature>
<dbReference type="GO" id="GO:0016616">
    <property type="term" value="F:oxidoreductase activity, acting on the CH-OH group of donors, NAD or NADP as acceptor"/>
    <property type="evidence" value="ECO:0007669"/>
    <property type="project" value="InterPro"/>
</dbReference>
<evidence type="ECO:0000313" key="14">
    <source>
        <dbReference type="EMBL" id="QKS54876.1"/>
    </source>
</evidence>
<dbReference type="SUPFAM" id="SSF51735">
    <property type="entry name" value="NAD(P)-binding Rossmann-fold domains"/>
    <property type="match status" value="1"/>
</dbReference>
<evidence type="ECO:0000313" key="13">
    <source>
        <dbReference type="EMBL" id="PYE50175.1"/>
    </source>
</evidence>
<feature type="binding site" evidence="8">
    <location>
        <position position="90"/>
    </location>
    <ligand>
        <name>substrate</name>
    </ligand>
</feature>
<feature type="active site" description="Proton donor" evidence="7">
    <location>
        <position position="166"/>
    </location>
</feature>
<dbReference type="PANTHER" id="PTHR32092">
    <property type="entry name" value="6-PHOSPHO-BETA-GLUCOSIDASE-RELATED"/>
    <property type="match status" value="1"/>
</dbReference>
<evidence type="ECO:0000313" key="15">
    <source>
        <dbReference type="Proteomes" id="UP000247790"/>
    </source>
</evidence>
<dbReference type="OrthoDB" id="9808275at2"/>
<evidence type="ECO:0000259" key="12">
    <source>
        <dbReference type="Pfam" id="PF11975"/>
    </source>
</evidence>
<comment type="similarity">
    <text evidence="1 11">Belongs to the glycosyl hydrolase 4 family.</text>
</comment>
<dbReference type="PRINTS" id="PR00732">
    <property type="entry name" value="GLHYDRLASE4"/>
</dbReference>
<dbReference type="Proteomes" id="UP000509327">
    <property type="component" value="Chromosome"/>
</dbReference>
<feature type="active site" description="Proton acceptor" evidence="7">
    <location>
        <position position="244"/>
    </location>
</feature>
<evidence type="ECO:0000256" key="3">
    <source>
        <dbReference type="ARBA" id="ARBA00022801"/>
    </source>
</evidence>
<proteinExistence type="inferred from homology"/>
<evidence type="ECO:0000313" key="16">
    <source>
        <dbReference type="Proteomes" id="UP000509327"/>
    </source>
</evidence>
<evidence type="ECO:0000256" key="5">
    <source>
        <dbReference type="ARBA" id="ARBA00023211"/>
    </source>
</evidence>
<dbReference type="Pfam" id="PF11975">
    <property type="entry name" value="Glyco_hydro_4C"/>
    <property type="match status" value="1"/>
</dbReference>
<feature type="binding site" evidence="8">
    <location>
        <position position="144"/>
    </location>
    <ligand>
        <name>substrate</name>
    </ligand>
</feature>
<keyword evidence="9" id="KW-0533">Nickel</keyword>
<keyword evidence="6 11" id="KW-0326">Glycosidase</keyword>
<keyword evidence="5 9" id="KW-0464">Manganese</keyword>
<dbReference type="InterPro" id="IPR022616">
    <property type="entry name" value="Glyco_hydro_4_C"/>
</dbReference>
<name>A0A2V4VL75_PAEBA</name>